<accession>A0ABR0M8G9</accession>
<evidence type="ECO:0000313" key="3">
    <source>
        <dbReference type="Proteomes" id="UP001357485"/>
    </source>
</evidence>
<feature type="domain" description="LAA1-like C-terminal TPR repeats" evidence="1">
    <location>
        <begin position="368"/>
        <end position="525"/>
    </location>
</feature>
<evidence type="ECO:0000259" key="1">
    <source>
        <dbReference type="Pfam" id="PF25808"/>
    </source>
</evidence>
<sequence>MLTPLWLSSLREFARLRFEPDTSTTSGTAFVSGSLDTVYATLNRETLLKFYQDSWLNLVDAIASLIDEDSDCVFNALDGIPEPPTSSGIARQGSEINYRDEPVAFFFVLFGLAFEALVGRQGDDSLATKEQTLEILLALKKILRPSVSGHAIYREVVFSETMDMLDRIALTEGLAVQSIVVEIARNLCLGHPSARRGQPTQVDEEHLSEDIDQLFELTRIIVLVLAGVVPNLTGNNSQARHELSDEAVSLIRLALNALVDAAEIFPSVIKTDLHACIIHVFATILSSGVCQASVVSHALPIFKRFVTAVMRKPQPDTVSQVRGALARFLVILENAQKRESEAALPCERNTLLASTILLTSVSSAFQPSDPLIGQFIDKLIECLESRMTTKIAASCSRSLLLLPKGGPTESAIAALTLPRLLSFLVSPPRVDGLGESRSVAAHALTSFVSTLQAEQRPTVMALVVPALLARTSKEGQVLFHETSARLLDLANVDQKAFRGVVANVTPAQRLFLEEVIREGSALGRQARPAAVQELEEPSIALKMDFGG</sequence>
<dbReference type="PANTHER" id="PTHR21663:SF0">
    <property type="entry name" value="HEAT REPEAT-CONTAINING PROTEIN 5B"/>
    <property type="match status" value="1"/>
</dbReference>
<protein>
    <recommendedName>
        <fullName evidence="1">LAA1-like C-terminal TPR repeats domain-containing protein</fullName>
    </recommendedName>
</protein>
<gene>
    <name evidence="2" type="ORF">LTR16_004447</name>
</gene>
<dbReference type="Pfam" id="PF25468">
    <property type="entry name" value="HEAT_HEATR5A"/>
    <property type="match status" value="1"/>
</dbReference>
<organism evidence="2 3">
    <name type="scientific">Cryomyces antarcticus</name>
    <dbReference type="NCBI Taxonomy" id="329879"/>
    <lineage>
        <taxon>Eukaryota</taxon>
        <taxon>Fungi</taxon>
        <taxon>Dikarya</taxon>
        <taxon>Ascomycota</taxon>
        <taxon>Pezizomycotina</taxon>
        <taxon>Dothideomycetes</taxon>
        <taxon>Dothideomycetes incertae sedis</taxon>
        <taxon>Cryomyces</taxon>
    </lineage>
</organism>
<dbReference type="EMBL" id="JAVRRA010000592">
    <property type="protein sequence ID" value="KAK5285787.1"/>
    <property type="molecule type" value="Genomic_DNA"/>
</dbReference>
<dbReference type="Proteomes" id="UP001357485">
    <property type="component" value="Unassembled WGS sequence"/>
</dbReference>
<dbReference type="Pfam" id="PF25808">
    <property type="entry name" value="TPR_LAA1_C"/>
    <property type="match status" value="1"/>
</dbReference>
<proteinExistence type="predicted"/>
<dbReference type="InterPro" id="IPR016024">
    <property type="entry name" value="ARM-type_fold"/>
</dbReference>
<name>A0ABR0M8G9_9PEZI</name>
<keyword evidence="3" id="KW-1185">Reference proteome</keyword>
<dbReference type="PANTHER" id="PTHR21663">
    <property type="entry name" value="HYPOTHETICAL HEAT DOMAIN-CONTAINING"/>
    <property type="match status" value="1"/>
</dbReference>
<evidence type="ECO:0000313" key="2">
    <source>
        <dbReference type="EMBL" id="KAK5285787.1"/>
    </source>
</evidence>
<comment type="caution">
    <text evidence="2">The sequence shown here is derived from an EMBL/GenBank/DDBJ whole genome shotgun (WGS) entry which is preliminary data.</text>
</comment>
<reference evidence="2 3" key="1">
    <citation type="submission" date="2023-08" db="EMBL/GenBank/DDBJ databases">
        <title>Black Yeasts Isolated from many extreme environments.</title>
        <authorList>
            <person name="Coleine C."/>
            <person name="Stajich J.E."/>
            <person name="Selbmann L."/>
        </authorList>
    </citation>
    <scope>NUCLEOTIDE SEQUENCE [LARGE SCALE GENOMIC DNA]</scope>
    <source>
        <strain evidence="2 3">CCFEE 536</strain>
    </source>
</reference>
<dbReference type="SUPFAM" id="SSF48371">
    <property type="entry name" value="ARM repeat"/>
    <property type="match status" value="1"/>
</dbReference>
<dbReference type="InterPro" id="IPR057981">
    <property type="entry name" value="TPR_LAA1-like_C"/>
</dbReference>
<dbReference type="InterPro" id="IPR040108">
    <property type="entry name" value="Laa1/Sip1/HEATR5"/>
</dbReference>